<dbReference type="InterPro" id="IPR004991">
    <property type="entry name" value="Aerolysin-like"/>
</dbReference>
<dbReference type="Pfam" id="PF01419">
    <property type="entry name" value="Jacalin"/>
    <property type="match status" value="1"/>
</dbReference>
<accession>A0A8S2E0T7</accession>
<gene>
    <name evidence="3" type="ORF">OVA965_LOCUS18306</name>
    <name evidence="4" type="ORF">TMI583_LOCUS18318</name>
</gene>
<proteinExistence type="predicted"/>
<evidence type="ECO:0000313" key="4">
    <source>
        <dbReference type="EMBL" id="CAF3843025.1"/>
    </source>
</evidence>
<dbReference type="SUPFAM" id="SSF51101">
    <property type="entry name" value="Mannose-binding lectins"/>
    <property type="match status" value="1"/>
</dbReference>
<dbReference type="InterPro" id="IPR053237">
    <property type="entry name" value="Natterin_C"/>
</dbReference>
<dbReference type="PANTHER" id="PTHR39244">
    <property type="entry name" value="NATTERIN-4"/>
    <property type="match status" value="1"/>
</dbReference>
<evidence type="ECO:0000259" key="1">
    <source>
        <dbReference type="Pfam" id="PF01419"/>
    </source>
</evidence>
<dbReference type="Pfam" id="PF06119">
    <property type="entry name" value="NIDO"/>
    <property type="match status" value="1"/>
</dbReference>
<dbReference type="Gene3D" id="2.100.10.30">
    <property type="entry name" value="Jacalin-like lectin domain"/>
    <property type="match status" value="1"/>
</dbReference>
<dbReference type="InterPro" id="IPR001229">
    <property type="entry name" value="Jacalin-like_lectin_dom"/>
</dbReference>
<dbReference type="AlphaFoldDB" id="A0A8S2E0T7"/>
<evidence type="ECO:0000313" key="3">
    <source>
        <dbReference type="EMBL" id="CAF1079801.1"/>
    </source>
</evidence>
<organism evidence="3 5">
    <name type="scientific">Didymodactylos carnosus</name>
    <dbReference type="NCBI Taxonomy" id="1234261"/>
    <lineage>
        <taxon>Eukaryota</taxon>
        <taxon>Metazoa</taxon>
        <taxon>Spiralia</taxon>
        <taxon>Gnathifera</taxon>
        <taxon>Rotifera</taxon>
        <taxon>Eurotatoria</taxon>
        <taxon>Bdelloidea</taxon>
        <taxon>Philodinida</taxon>
        <taxon>Philodinidae</taxon>
        <taxon>Didymodactylos</taxon>
    </lineage>
</organism>
<comment type="caution">
    <text evidence="3">The sequence shown here is derived from an EMBL/GenBank/DDBJ whole genome shotgun (WGS) entry which is preliminary data.</text>
</comment>
<dbReference type="InterPro" id="IPR036404">
    <property type="entry name" value="Jacalin-like_lectin_dom_sf"/>
</dbReference>
<dbReference type="Pfam" id="PF03318">
    <property type="entry name" value="ETX_MTX2"/>
    <property type="match status" value="1"/>
</dbReference>
<evidence type="ECO:0000313" key="5">
    <source>
        <dbReference type="Proteomes" id="UP000677228"/>
    </source>
</evidence>
<dbReference type="InterPro" id="IPR003886">
    <property type="entry name" value="NIDO_dom"/>
</dbReference>
<dbReference type="SUPFAM" id="SSF56973">
    <property type="entry name" value="Aerolisin/ETX pore-forming domain"/>
    <property type="match status" value="1"/>
</dbReference>
<dbReference type="GO" id="GO:0007160">
    <property type="term" value="P:cell-matrix adhesion"/>
    <property type="evidence" value="ECO:0007669"/>
    <property type="project" value="InterPro"/>
</dbReference>
<dbReference type="Proteomes" id="UP000682733">
    <property type="component" value="Unassembled WGS sequence"/>
</dbReference>
<dbReference type="EMBL" id="CAJNOK010009051">
    <property type="protein sequence ID" value="CAF1079801.1"/>
    <property type="molecule type" value="Genomic_DNA"/>
</dbReference>
<feature type="domain" description="Jacalin-type lectin" evidence="1">
    <location>
        <begin position="207"/>
        <end position="311"/>
    </location>
</feature>
<protein>
    <submittedName>
        <fullName evidence="3">Uncharacterized protein</fullName>
    </submittedName>
</protein>
<dbReference type="PANTHER" id="PTHR39244:SF5">
    <property type="entry name" value="NATTERIN-3-LIKE"/>
    <property type="match status" value="1"/>
</dbReference>
<reference evidence="3" key="1">
    <citation type="submission" date="2021-02" db="EMBL/GenBank/DDBJ databases">
        <authorList>
            <person name="Nowell W R."/>
        </authorList>
    </citation>
    <scope>NUCLEOTIDE SEQUENCE</scope>
</reference>
<feature type="non-terminal residue" evidence="3">
    <location>
        <position position="1"/>
    </location>
</feature>
<dbReference type="Proteomes" id="UP000677228">
    <property type="component" value="Unassembled WGS sequence"/>
</dbReference>
<sequence length="681" mass="75615">FQYGSVEVNRESQHGHLKPAKVNGFTVFNKVDAAKTPGCVRTIQIFFHEVLQGRSSSIFIYTISHTDHKIISKYQIPSNELPSGLGLQTFIIPNKPDGQCSLFVAIDDYLGVGLSGADCILNSTKRKMYVLGTDLKVGSTHKFVECGWNVDGVTMSFFVEALAGKLMYTCAYSSPLIIATPSGFPDCATMFNDASHVGTVGLTYPIRIVVKANFYIPCTIQFFYKSSSGGIIQGPEHGRVYDNCKAHTFELESQDRITGVEVRTHLFKERYWVIHYIKFTTNTGKEMSYGLRVNTNDSRVKLYTERYKGFHLSYISGFKRDELLTGIQFHWITSDVQYVSTQIKYQLDHAIASAGLQPQSIIRHDVTNCADVQQEVSAELETKAFTSKSWEINVGLTVGTEIKFSAGIPVIATNQVTVRAETSFSYKYGQTETKEETVKRTLKTNVAPKSYQTATMVVIAGTIEVPYTTHLKVVYADGTIVEQSGVGGVYKGVNVIDSKVTYSPTCPLDWAFGHHPERPQQYAQVGFDSGDGKRFYVLPKSYTSQISSIINDSNVNVPGQFIFDTAGQIANADCNTKEGLLTTPFRGSIFDGYDVRVHGVGFTETTYKVMIEEQTIDFCEVASVYITCIMPMLLNAGKNTVKAFDSNSKLSGTTEFISLKPEEYLELILVNSAELDKPIDR</sequence>
<name>A0A8S2E0T7_9BILA</name>
<feature type="domain" description="NIDO" evidence="2">
    <location>
        <begin position="509"/>
        <end position="565"/>
    </location>
</feature>
<dbReference type="EMBL" id="CAJOBA010009067">
    <property type="protein sequence ID" value="CAF3843025.1"/>
    <property type="molecule type" value="Genomic_DNA"/>
</dbReference>
<evidence type="ECO:0000259" key="2">
    <source>
        <dbReference type="Pfam" id="PF06119"/>
    </source>
</evidence>
<dbReference type="Gene3D" id="2.170.15.10">
    <property type="entry name" value="Proaerolysin, chain A, domain 3"/>
    <property type="match status" value="1"/>
</dbReference>